<gene>
    <name evidence="1" type="ORF">DA391_20495</name>
</gene>
<dbReference type="EMBL" id="CP028487">
    <property type="protein sequence ID" value="AVX39823.1"/>
    <property type="molecule type" value="Genomic_DNA"/>
</dbReference>
<evidence type="ECO:0000313" key="2">
    <source>
        <dbReference type="Proteomes" id="UP000240908"/>
    </source>
</evidence>
<organism evidence="1 2">
    <name type="scientific">Yersinia massiliensis</name>
    <dbReference type="NCBI Taxonomy" id="419257"/>
    <lineage>
        <taxon>Bacteria</taxon>
        <taxon>Pseudomonadati</taxon>
        <taxon>Pseudomonadota</taxon>
        <taxon>Gammaproteobacteria</taxon>
        <taxon>Enterobacterales</taxon>
        <taxon>Yersiniaceae</taxon>
        <taxon>Yersinia</taxon>
    </lineage>
</organism>
<keyword evidence="2" id="KW-1185">Reference proteome</keyword>
<accession>A0ABM6UXZ3</accession>
<dbReference type="Proteomes" id="UP000240908">
    <property type="component" value="Chromosome"/>
</dbReference>
<evidence type="ECO:0000313" key="1">
    <source>
        <dbReference type="EMBL" id="AVX39823.1"/>
    </source>
</evidence>
<sequence length="61" mass="6789">MSVAPLDTRACARIACLLRRCPHSSFRLTDRADSLLFKRPSLGIHASRPTFSLHSAAQMCF</sequence>
<name>A0ABM6UXZ3_9GAMM</name>
<reference evidence="2" key="1">
    <citation type="journal article" date="2018" name="Genome Announc.">
        <title>First complete genome sequence of Yersinia massiliensis.</title>
        <authorList>
            <person name="Thomas M.C."/>
            <person name="Arling V."/>
            <person name="Goji N."/>
            <person name="Janzen T.W."/>
            <person name="Duceppe M.-O."/>
            <person name="Mathews A."/>
            <person name="Carrillo C."/>
            <person name="Amoako K."/>
        </authorList>
    </citation>
    <scope>NUCLEOTIDE SEQUENCE [LARGE SCALE GENOMIC DNA]</scope>
    <source>
        <strain evidence="2">GTA</strain>
    </source>
</reference>
<proteinExistence type="predicted"/>
<evidence type="ECO:0008006" key="3">
    <source>
        <dbReference type="Google" id="ProtNLM"/>
    </source>
</evidence>
<protein>
    <recommendedName>
        <fullName evidence="3">Gluconate 5-dehydrogenase</fullName>
    </recommendedName>
</protein>